<evidence type="ECO:0000313" key="2">
    <source>
        <dbReference type="Proteomes" id="UP001610563"/>
    </source>
</evidence>
<name>A0ABR4FSZ2_9EURO</name>
<proteinExistence type="predicted"/>
<dbReference type="Proteomes" id="UP001610563">
    <property type="component" value="Unassembled WGS sequence"/>
</dbReference>
<comment type="caution">
    <text evidence="1">The sequence shown here is derived from an EMBL/GenBank/DDBJ whole genome shotgun (WGS) entry which is preliminary data.</text>
</comment>
<gene>
    <name evidence="1" type="ORF">BJX66DRAFT_32333</name>
</gene>
<protein>
    <submittedName>
        <fullName evidence="1">Uncharacterized protein</fullName>
    </submittedName>
</protein>
<sequence length="228" mass="25484">MEGQEERDNNEKMDRFLDEFVQSEMEKTGYVTFPLGDPCQDDVEEVQRVFEGSQRYTASGFVFCAGGPECKKLLGTDDEEAEVLRFIKQRLGVTDEQALCQRTAIFQIQPQPNADLKPRRAHPVHSSDAISIFRPLNGVAKWDTGLFGIYASSLHQTPQEFSAANEKDIHYKCVERHEILAVSGGIFVQPSTKGGLMAIWQGYSKRPMLADVTAPDAFEFMTGLAPLS</sequence>
<organism evidence="1 2">
    <name type="scientific">Aspergillus keveii</name>
    <dbReference type="NCBI Taxonomy" id="714993"/>
    <lineage>
        <taxon>Eukaryota</taxon>
        <taxon>Fungi</taxon>
        <taxon>Dikarya</taxon>
        <taxon>Ascomycota</taxon>
        <taxon>Pezizomycotina</taxon>
        <taxon>Eurotiomycetes</taxon>
        <taxon>Eurotiomycetidae</taxon>
        <taxon>Eurotiales</taxon>
        <taxon>Aspergillaceae</taxon>
        <taxon>Aspergillus</taxon>
        <taxon>Aspergillus subgen. Nidulantes</taxon>
    </lineage>
</organism>
<accession>A0ABR4FSZ2</accession>
<reference evidence="1 2" key="1">
    <citation type="submission" date="2024-07" db="EMBL/GenBank/DDBJ databases">
        <title>Section-level genome sequencing and comparative genomics of Aspergillus sections Usti and Cavernicolus.</title>
        <authorList>
            <consortium name="Lawrence Berkeley National Laboratory"/>
            <person name="Nybo J.L."/>
            <person name="Vesth T.C."/>
            <person name="Theobald S."/>
            <person name="Frisvad J.C."/>
            <person name="Larsen T.O."/>
            <person name="Kjaerboelling I."/>
            <person name="Rothschild-Mancinelli K."/>
            <person name="Lyhne E.K."/>
            <person name="Kogle M.E."/>
            <person name="Barry K."/>
            <person name="Clum A."/>
            <person name="Na H."/>
            <person name="Ledsgaard L."/>
            <person name="Lin J."/>
            <person name="Lipzen A."/>
            <person name="Kuo A."/>
            <person name="Riley R."/>
            <person name="Mondo S."/>
            <person name="Labutti K."/>
            <person name="Haridas S."/>
            <person name="Pangalinan J."/>
            <person name="Salamov A.A."/>
            <person name="Simmons B.A."/>
            <person name="Magnuson J.K."/>
            <person name="Chen J."/>
            <person name="Drula E."/>
            <person name="Henrissat B."/>
            <person name="Wiebenga A."/>
            <person name="Lubbers R.J."/>
            <person name="Gomes A.C."/>
            <person name="Makela M.R."/>
            <person name="Stajich J."/>
            <person name="Grigoriev I.V."/>
            <person name="Mortensen U.H."/>
            <person name="De Vries R.P."/>
            <person name="Baker S.E."/>
            <person name="Andersen M.R."/>
        </authorList>
    </citation>
    <scope>NUCLEOTIDE SEQUENCE [LARGE SCALE GENOMIC DNA]</scope>
    <source>
        <strain evidence="1 2">CBS 209.92</strain>
    </source>
</reference>
<keyword evidence="2" id="KW-1185">Reference proteome</keyword>
<evidence type="ECO:0000313" key="1">
    <source>
        <dbReference type="EMBL" id="KAL2786381.1"/>
    </source>
</evidence>
<dbReference type="EMBL" id="JBFTWV010000119">
    <property type="protein sequence ID" value="KAL2786381.1"/>
    <property type="molecule type" value="Genomic_DNA"/>
</dbReference>